<protein>
    <submittedName>
        <fullName evidence="2">Uncharacterized protein</fullName>
    </submittedName>
</protein>
<gene>
    <name evidence="2" type="ORF">E3V97_22980</name>
</gene>
<feature type="transmembrane region" description="Helical" evidence="1">
    <location>
        <begin position="103"/>
        <end position="123"/>
    </location>
</feature>
<name>A0ABY2HI66_9SPHI</name>
<feature type="transmembrane region" description="Helical" evidence="1">
    <location>
        <begin position="44"/>
        <end position="66"/>
    </location>
</feature>
<dbReference type="Proteomes" id="UP000297429">
    <property type="component" value="Unassembled WGS sequence"/>
</dbReference>
<dbReference type="RefSeq" id="WP_121287980.1">
    <property type="nucleotide sequence ID" value="NZ_RCCK01000016.1"/>
</dbReference>
<evidence type="ECO:0000256" key="1">
    <source>
        <dbReference type="SAM" id="Phobius"/>
    </source>
</evidence>
<keyword evidence="1" id="KW-1133">Transmembrane helix</keyword>
<evidence type="ECO:0000313" key="2">
    <source>
        <dbReference type="EMBL" id="TFB28350.1"/>
    </source>
</evidence>
<sequence>MKTLKLALTALTPKRQLLEKLMLATILILGWLTLPNLLRTFEPTAALLDAGIWQLILLGLLCYVALMQISWWLLYRFWLGLGLLNLTDMVLRFKQLTSWQQLRFFWASFALLFLAGIACLAAIV</sequence>
<keyword evidence="3" id="KW-1185">Reference proteome</keyword>
<reference evidence="2 3" key="1">
    <citation type="submission" date="2019-03" db="EMBL/GenBank/DDBJ databases">
        <authorList>
            <person name="He R.-H."/>
        </authorList>
    </citation>
    <scope>NUCLEOTIDE SEQUENCE [LARGE SCALE GENOMIC DNA]</scope>
    <source>
        <strain evidence="2 3">DSM 19624</strain>
    </source>
</reference>
<proteinExistence type="predicted"/>
<comment type="caution">
    <text evidence="2">The sequence shown here is derived from an EMBL/GenBank/DDBJ whole genome shotgun (WGS) entry which is preliminary data.</text>
</comment>
<dbReference type="EMBL" id="SOPX01000006">
    <property type="protein sequence ID" value="TFB28350.1"/>
    <property type="molecule type" value="Genomic_DNA"/>
</dbReference>
<accession>A0ABY2HI66</accession>
<keyword evidence="1" id="KW-0472">Membrane</keyword>
<organism evidence="2 3">
    <name type="scientific">Pedobacter alluvionis</name>
    <dbReference type="NCBI Taxonomy" id="475253"/>
    <lineage>
        <taxon>Bacteria</taxon>
        <taxon>Pseudomonadati</taxon>
        <taxon>Bacteroidota</taxon>
        <taxon>Sphingobacteriia</taxon>
        <taxon>Sphingobacteriales</taxon>
        <taxon>Sphingobacteriaceae</taxon>
        <taxon>Pedobacter</taxon>
    </lineage>
</organism>
<keyword evidence="1" id="KW-0812">Transmembrane</keyword>
<feature type="transmembrane region" description="Helical" evidence="1">
    <location>
        <begin position="21"/>
        <end position="38"/>
    </location>
</feature>
<evidence type="ECO:0000313" key="3">
    <source>
        <dbReference type="Proteomes" id="UP000297429"/>
    </source>
</evidence>